<sequence length="77" mass="8882">MTALPRWPLAPVMIYIFFIDDTSKKTDTVLDIFHICIIIYYIQGNNGQLEAGGPDFVHSGRVVYDTVQIPLNERKRR</sequence>
<name>C0BYD8_9FIRM</name>
<dbReference type="AlphaFoldDB" id="C0BYD8"/>
<keyword evidence="2" id="KW-1185">Reference proteome</keyword>
<accession>C0BYD8</accession>
<organism evidence="1 2">
    <name type="scientific">[Clostridium] hylemonae DSM 15053</name>
    <dbReference type="NCBI Taxonomy" id="553973"/>
    <lineage>
        <taxon>Bacteria</taxon>
        <taxon>Bacillati</taxon>
        <taxon>Bacillota</taxon>
        <taxon>Clostridia</taxon>
        <taxon>Lachnospirales</taxon>
        <taxon>Lachnospiraceae</taxon>
    </lineage>
</organism>
<reference evidence="1" key="2">
    <citation type="submission" date="2013-06" db="EMBL/GenBank/DDBJ databases">
        <title>Draft genome sequence of Clostridium hylemonae (DSM 15053).</title>
        <authorList>
            <person name="Sudarsanam P."/>
            <person name="Ley R."/>
            <person name="Guruge J."/>
            <person name="Turnbaugh P.J."/>
            <person name="Mahowald M."/>
            <person name="Liep D."/>
            <person name="Gordon J."/>
        </authorList>
    </citation>
    <scope>NUCLEOTIDE SEQUENCE</scope>
    <source>
        <strain evidence="1">DSM 15053</strain>
    </source>
</reference>
<evidence type="ECO:0000313" key="1">
    <source>
        <dbReference type="EMBL" id="EEG74867.1"/>
    </source>
</evidence>
<protein>
    <submittedName>
        <fullName evidence="1">Uncharacterized protein</fullName>
    </submittedName>
</protein>
<evidence type="ECO:0000313" key="2">
    <source>
        <dbReference type="Proteomes" id="UP000004893"/>
    </source>
</evidence>
<dbReference type="EMBL" id="ABYI02000018">
    <property type="protein sequence ID" value="EEG74867.1"/>
    <property type="molecule type" value="Genomic_DNA"/>
</dbReference>
<comment type="caution">
    <text evidence="1">The sequence shown here is derived from an EMBL/GenBank/DDBJ whole genome shotgun (WGS) entry which is preliminary data.</text>
</comment>
<dbReference type="Proteomes" id="UP000004893">
    <property type="component" value="Unassembled WGS sequence"/>
</dbReference>
<proteinExistence type="predicted"/>
<dbReference type="STRING" id="553973.CLOHYLEM_04828"/>
<gene>
    <name evidence="1" type="ORF">CLOHYLEM_04828</name>
</gene>
<reference evidence="1" key="1">
    <citation type="submission" date="2009-02" db="EMBL/GenBank/DDBJ databases">
        <authorList>
            <person name="Fulton L."/>
            <person name="Clifton S."/>
            <person name="Fulton B."/>
            <person name="Xu J."/>
            <person name="Minx P."/>
            <person name="Pepin K.H."/>
            <person name="Johnson M."/>
            <person name="Bhonagiri V."/>
            <person name="Nash W.E."/>
            <person name="Mardis E.R."/>
            <person name="Wilson R.K."/>
        </authorList>
    </citation>
    <scope>NUCLEOTIDE SEQUENCE [LARGE SCALE GENOMIC DNA]</scope>
    <source>
        <strain evidence="1">DSM 15053</strain>
    </source>
</reference>
<dbReference type="HOGENOM" id="CLU_2631907_0_0_9"/>